<dbReference type="InterPro" id="IPR006626">
    <property type="entry name" value="PbH1"/>
</dbReference>
<dbReference type="SUPFAM" id="SSF49899">
    <property type="entry name" value="Concanavalin A-like lectins/glucanases"/>
    <property type="match status" value="1"/>
</dbReference>
<evidence type="ECO:0000313" key="3">
    <source>
        <dbReference type="EMBL" id="OAS22041.1"/>
    </source>
</evidence>
<dbReference type="InterPro" id="IPR003305">
    <property type="entry name" value="CenC_carb-bd"/>
</dbReference>
<dbReference type="Gene3D" id="2.60.40.1080">
    <property type="match status" value="2"/>
</dbReference>
<protein>
    <recommendedName>
        <fullName evidence="2">BIG2 domain-containing protein</fullName>
    </recommendedName>
</protein>
<reference evidence="3 4" key="1">
    <citation type="submission" date="2016-05" db="EMBL/GenBank/DDBJ databases">
        <title>Paenibacillus sp. 1ZS3-15 nov., isolated from the rhizosphere soil.</title>
        <authorList>
            <person name="Zhang X.X."/>
            <person name="Zhang J."/>
        </authorList>
    </citation>
    <scope>NUCLEOTIDE SEQUENCE [LARGE SCALE GENOMIC DNA]</scope>
    <source>
        <strain evidence="3 4">1ZS3-15</strain>
    </source>
</reference>
<feature type="domain" description="BIG2" evidence="2">
    <location>
        <begin position="1101"/>
        <end position="1178"/>
    </location>
</feature>
<dbReference type="GO" id="GO:0016798">
    <property type="term" value="F:hydrolase activity, acting on glycosyl bonds"/>
    <property type="evidence" value="ECO:0007669"/>
    <property type="project" value="InterPro"/>
</dbReference>
<dbReference type="SUPFAM" id="SSF51126">
    <property type="entry name" value="Pectin lyase-like"/>
    <property type="match status" value="1"/>
</dbReference>
<dbReference type="Pfam" id="PF02018">
    <property type="entry name" value="CBM_4_9"/>
    <property type="match status" value="2"/>
</dbReference>
<dbReference type="OrthoDB" id="3333873at2"/>
<proteinExistence type="predicted"/>
<dbReference type="Gene3D" id="2.160.20.10">
    <property type="entry name" value="Single-stranded right-handed beta-helix, Pectin lyase-like"/>
    <property type="match status" value="1"/>
</dbReference>
<dbReference type="InterPro" id="IPR008979">
    <property type="entry name" value="Galactose-bd-like_sf"/>
</dbReference>
<evidence type="ECO:0000259" key="2">
    <source>
        <dbReference type="SMART" id="SM00635"/>
    </source>
</evidence>
<dbReference type="Gene3D" id="2.60.120.200">
    <property type="match status" value="1"/>
</dbReference>
<feature type="domain" description="BIG2" evidence="2">
    <location>
        <begin position="877"/>
        <end position="954"/>
    </location>
</feature>
<dbReference type="STRING" id="1850517.A8708_33195"/>
<dbReference type="InterPro" id="IPR003343">
    <property type="entry name" value="Big_2"/>
</dbReference>
<dbReference type="RefSeq" id="WP_068662181.1">
    <property type="nucleotide sequence ID" value="NZ_LYPB01000046.1"/>
</dbReference>
<dbReference type="Proteomes" id="UP000078454">
    <property type="component" value="Unassembled WGS sequence"/>
</dbReference>
<gene>
    <name evidence="3" type="ORF">A8708_33195</name>
</gene>
<dbReference type="EMBL" id="LYPB01000046">
    <property type="protein sequence ID" value="OAS22041.1"/>
    <property type="molecule type" value="Genomic_DNA"/>
</dbReference>
<evidence type="ECO:0000313" key="4">
    <source>
        <dbReference type="Proteomes" id="UP000078454"/>
    </source>
</evidence>
<dbReference type="SUPFAM" id="SSF49785">
    <property type="entry name" value="Galactose-binding domain-like"/>
    <property type="match status" value="3"/>
</dbReference>
<dbReference type="InterPro" id="IPR041542">
    <property type="entry name" value="GH43_C2"/>
</dbReference>
<comment type="caution">
    <text evidence="3">The sequence shown here is derived from an EMBL/GenBank/DDBJ whole genome shotgun (WGS) entry which is preliminary data.</text>
</comment>
<keyword evidence="1" id="KW-0378">Hydrolase</keyword>
<dbReference type="SUPFAM" id="SSF49373">
    <property type="entry name" value="Invasin/intimin cell-adhesion fragments"/>
    <property type="match status" value="2"/>
</dbReference>
<sequence>MKKTKRFRLVGLILGIIILVAGFVPVAAPATVYASGSVYYVDAIDGNDANAGTASGSAWQSLSKVNSTVFQPGDTIMFKADGVWTGTLSPQGSGTEGNPISIDMYGTGRKPLIAGAGAAAAVYFNNQEQWEVRNLEITNDAATKAVRRGIHVDGTSGGYSNPRVFKHFLFENLEIHNVKGDTATDYAHNGGIIVWGTNWDYHVSDVVVNNSKIYSVDSVGIYIYGAQKKYSADSKVTNNVIYDVGADGAFILDTTNALIENNIVHDTHVRASGYHVPLWVFSAKDALIQNNEVYNTAPGGDAMAYDADYKSDGTIIQYNYSHNNAGGAFLVVNDGTVASNANTNTTIRYNISQNDSGAVFNFSGTPDTTHIYNNTVYLPRYSNAKVVDYLNWGGYAKNTYFTNNIITNLGTGGYNFAGSTNNVFDHNLFYGNHPASEPADANKIITDPLLASPGSGGIGKDTVVGYQLLSTSPAIGAGKLMSNNGGKDYFGNPVSAVQVPNIGAYQGPGLDPNNLPPLPPPPVEENLLKNAGFETGDFTNWPTHYNGVTIESNNALTGIYAAKLTGNTAGVEQTISGLYPNTIYKLYGNGKSVGGGDAVFGVKNYGGSSKDVHMSATSYTRKELTFTTGSTNTSATIYLYKSGGGGDVYFDDLELIQYSASPGGPVEPDPVYTEGSDDEFNEAELHSQWHWTRENPAKWSLSTNPGYMRIVSENGDIAGGSADAKNILLTGAPEGNWAIDTKLEGKPNSQWSQGGLVVYVNDDTYIRMTRLYGSGNQLQFDVKVGGVRTHMEVPDTIGSTVSHLRIVKYGDKYAGYYSVDGVAYTQIGNTVITSLDDPKIGLIVCGGTGLTANFDYFHIATSGITEPPPPPPPIPVAVSGVTLNKSALSLKVGGTSTLSAVVSPSNAANKAVTWSSNNAAVAQVDAAGIITAVGEGTASVTVTTVDGNKTAVCFVEVVSASNLLNNPGFEAGDFSNWPSNFNQAAVVNTNTHTGTYAAKLATAYGGIEQIVTGLTPNTTYTLSAWSMGINGEFGVRDFGSYKRQVYINSTAYTKNEITFTTGATNTSATILMYKRAAAGEAYFDDFELVQNSTPTTPPPISVTGVSLDHTGLSLNIGAAATLLATVAPANAANKAVSWSSSNPTVATVNASGVVTAVGVGTASVTVTTVDGTKTALCVVEVVPAIPAINLLNNPGFESGDFTSWPSHFNQSAIVNTNTHTGTYAAKLATAYGGIEQIVTGLTPNTTYTISAWAKIVDGGSAQFGVRNFGSYQRQVYVNSVDYTRKEYTFTTGSTNTSATIFMYKHVVPGEVYFDDLELVQVSP</sequence>
<keyword evidence="4" id="KW-1185">Reference proteome</keyword>
<name>A0A198ALZ4_9BACL</name>
<dbReference type="SMART" id="SM00710">
    <property type="entry name" value="PbH1"/>
    <property type="match status" value="10"/>
</dbReference>
<dbReference type="Pfam" id="PF02368">
    <property type="entry name" value="Big_2"/>
    <property type="match status" value="2"/>
</dbReference>
<evidence type="ECO:0000256" key="1">
    <source>
        <dbReference type="ARBA" id="ARBA00022801"/>
    </source>
</evidence>
<dbReference type="Pfam" id="PF17851">
    <property type="entry name" value="GH43_C2"/>
    <property type="match status" value="1"/>
</dbReference>
<dbReference type="InterPro" id="IPR013320">
    <property type="entry name" value="ConA-like_dom_sf"/>
</dbReference>
<dbReference type="Pfam" id="PF13229">
    <property type="entry name" value="Beta_helix"/>
    <property type="match status" value="1"/>
</dbReference>
<dbReference type="Gene3D" id="2.60.120.260">
    <property type="entry name" value="Galactose-binding domain-like"/>
    <property type="match status" value="3"/>
</dbReference>
<dbReference type="SMART" id="SM00635">
    <property type="entry name" value="BID_2"/>
    <property type="match status" value="2"/>
</dbReference>
<organism evidence="3 4">
    <name type="scientific">Paenibacillus oryzisoli</name>
    <dbReference type="NCBI Taxonomy" id="1850517"/>
    <lineage>
        <taxon>Bacteria</taxon>
        <taxon>Bacillati</taxon>
        <taxon>Bacillota</taxon>
        <taxon>Bacilli</taxon>
        <taxon>Bacillales</taxon>
        <taxon>Paenibacillaceae</taxon>
        <taxon>Paenibacillus</taxon>
    </lineage>
</organism>
<dbReference type="InterPro" id="IPR008964">
    <property type="entry name" value="Invasin/intimin_cell_adhesion"/>
</dbReference>
<dbReference type="InterPro" id="IPR039448">
    <property type="entry name" value="Beta_helix"/>
</dbReference>
<dbReference type="InterPro" id="IPR011050">
    <property type="entry name" value="Pectin_lyase_fold/virulence"/>
</dbReference>
<accession>A0A198ALZ4</accession>
<dbReference type="InterPro" id="IPR012334">
    <property type="entry name" value="Pectin_lyas_fold"/>
</dbReference>